<comment type="caution">
    <text evidence="2">The sequence shown here is derived from an EMBL/GenBank/DDBJ whole genome shotgun (WGS) entry which is preliminary data.</text>
</comment>
<protein>
    <recommendedName>
        <fullName evidence="4">Circular bacteriocin, circularin A/uberolysin family</fullName>
    </recommendedName>
</protein>
<keyword evidence="3" id="KW-1185">Reference proteome</keyword>
<keyword evidence="1" id="KW-0472">Membrane</keyword>
<name>A0ABR4XNQ8_9LACO</name>
<keyword evidence="1" id="KW-0812">Transmembrane</keyword>
<evidence type="ECO:0000256" key="1">
    <source>
        <dbReference type="SAM" id="Phobius"/>
    </source>
</evidence>
<organism evidence="2 3">
    <name type="scientific">Oenococcus alcoholitolerans</name>
    <dbReference type="NCBI Taxonomy" id="931074"/>
    <lineage>
        <taxon>Bacteria</taxon>
        <taxon>Bacillati</taxon>
        <taxon>Bacillota</taxon>
        <taxon>Bacilli</taxon>
        <taxon>Lactobacillales</taxon>
        <taxon>Lactobacillaceae</taxon>
        <taxon>Oenococcus</taxon>
    </lineage>
</organism>
<dbReference type="EMBL" id="AXCV01000592">
    <property type="protein sequence ID" value="KGO22211.1"/>
    <property type="molecule type" value="Genomic_DNA"/>
</dbReference>
<evidence type="ECO:0008006" key="4">
    <source>
        <dbReference type="Google" id="ProtNLM"/>
    </source>
</evidence>
<sequence>MTKLFFGTFALTGTFGISAAAARAIYPVLTAAFSSGTLSVGRAVALIAATGAGALIAAAIIGFGGMYISKKLKAGKAATLAW</sequence>
<proteinExistence type="predicted"/>
<dbReference type="Proteomes" id="UP000030023">
    <property type="component" value="Unassembled WGS sequence"/>
</dbReference>
<gene>
    <name evidence="2" type="ORF">Q757_09600</name>
</gene>
<reference evidence="2 3" key="1">
    <citation type="journal article" date="2014" name="Antonie Van Leeuwenhoek">
        <title>Oenococcus alcoholitolerans sp. nov., a lactic acid bacteria isolated from cachaca and ethanol fermentation processes.</title>
        <authorList>
            <person name="Badotti F."/>
            <person name="Moreira A.P."/>
            <person name="Tonon L.A."/>
            <person name="de Lucena B.T."/>
            <person name="Gomes Fde C."/>
            <person name="Kruger R."/>
            <person name="Thompson C.C."/>
            <person name="de Morais M.A.Jr."/>
            <person name="Rosa C.A."/>
            <person name="Thompson F.L."/>
        </authorList>
    </citation>
    <scope>NUCLEOTIDE SEQUENCE [LARGE SCALE GENOMIC DNA]</scope>
    <source>
        <strain evidence="2 3">UFRJ-M7.2.18</strain>
    </source>
</reference>
<evidence type="ECO:0000313" key="2">
    <source>
        <dbReference type="EMBL" id="KGO22211.1"/>
    </source>
</evidence>
<keyword evidence="1" id="KW-1133">Transmembrane helix</keyword>
<evidence type="ECO:0000313" key="3">
    <source>
        <dbReference type="Proteomes" id="UP000030023"/>
    </source>
</evidence>
<accession>A0ABR4XNQ8</accession>
<feature type="transmembrane region" description="Helical" evidence="1">
    <location>
        <begin position="44"/>
        <end position="68"/>
    </location>
</feature>